<dbReference type="PANTHER" id="PTHR33279:SF6">
    <property type="entry name" value="SULFUR CARRIER PROTEIN YEDF-RELATED"/>
    <property type="match status" value="1"/>
</dbReference>
<sequence>MIKVNAMGDACPIPVIKTKNAIREMNGAGQVEVLVDNEIAVQNLTKMAKQKGYQCQSEKISDDEYKVMITVPEGNKSAAADQDAAMNAAREGAAHESEGAAGTAGETAGEDAGQTACLPDSRKKKKIVVLRSGKMGEGNDELGAVLMKGFIYALTELDNLPETILLYNGGAPLSCEGSDSLEDLKTLEAQGVEIMTCGTCLNYYGLSDKLAVGTVTNMYAIAEKMSEADTIICP</sequence>
<dbReference type="Pfam" id="PF01206">
    <property type="entry name" value="TusA"/>
    <property type="match status" value="1"/>
</dbReference>
<organism evidence="4 5">
    <name type="scientific">Candidatus Anaerobutyricum stercoris</name>
    <dbReference type="NCBI Taxonomy" id="2838457"/>
    <lineage>
        <taxon>Bacteria</taxon>
        <taxon>Bacillati</taxon>
        <taxon>Bacillota</taxon>
        <taxon>Clostridia</taxon>
        <taxon>Lachnospirales</taxon>
        <taxon>Lachnospiraceae</taxon>
        <taxon>Anaerobutyricum</taxon>
    </lineage>
</organism>
<feature type="compositionally biased region" description="Low complexity" evidence="2">
    <location>
        <begin position="78"/>
        <end position="91"/>
    </location>
</feature>
<name>A0A9D2J6R3_9FIRM</name>
<reference evidence="4" key="2">
    <citation type="submission" date="2021-04" db="EMBL/GenBank/DDBJ databases">
        <authorList>
            <person name="Gilroy R."/>
        </authorList>
    </citation>
    <scope>NUCLEOTIDE SEQUENCE</scope>
    <source>
        <strain evidence="4">CHK179-28034</strain>
    </source>
</reference>
<dbReference type="InterPro" id="IPR019870">
    <property type="entry name" value="Se_metab_YedF"/>
</dbReference>
<dbReference type="Proteomes" id="UP000824049">
    <property type="component" value="Unassembled WGS sequence"/>
</dbReference>
<evidence type="ECO:0000256" key="1">
    <source>
        <dbReference type="ARBA" id="ARBA00008984"/>
    </source>
</evidence>
<dbReference type="InterPro" id="IPR001455">
    <property type="entry name" value="TusA-like"/>
</dbReference>
<dbReference type="AlphaFoldDB" id="A0A9D2J6R3"/>
<evidence type="ECO:0000313" key="4">
    <source>
        <dbReference type="EMBL" id="HIZ38721.1"/>
    </source>
</evidence>
<feature type="domain" description="UPF0033" evidence="3">
    <location>
        <begin position="3"/>
        <end position="70"/>
    </location>
</feature>
<feature type="region of interest" description="Disordered" evidence="2">
    <location>
        <begin position="78"/>
        <end position="117"/>
    </location>
</feature>
<evidence type="ECO:0000313" key="5">
    <source>
        <dbReference type="Proteomes" id="UP000824049"/>
    </source>
</evidence>
<dbReference type="Gene3D" id="3.30.110.40">
    <property type="entry name" value="TusA-like domain"/>
    <property type="match status" value="1"/>
</dbReference>
<feature type="compositionally biased region" description="Low complexity" evidence="2">
    <location>
        <begin position="99"/>
        <end position="116"/>
    </location>
</feature>
<accession>A0A9D2J6R3</accession>
<evidence type="ECO:0000259" key="3">
    <source>
        <dbReference type="Pfam" id="PF01206"/>
    </source>
</evidence>
<reference evidence="4" key="1">
    <citation type="journal article" date="2021" name="PeerJ">
        <title>Extensive microbial diversity within the chicken gut microbiome revealed by metagenomics and culture.</title>
        <authorList>
            <person name="Gilroy R."/>
            <person name="Ravi A."/>
            <person name="Getino M."/>
            <person name="Pursley I."/>
            <person name="Horton D.L."/>
            <person name="Alikhan N.F."/>
            <person name="Baker D."/>
            <person name="Gharbi K."/>
            <person name="Hall N."/>
            <person name="Watson M."/>
            <person name="Adriaenssens E.M."/>
            <person name="Foster-Nyarko E."/>
            <person name="Jarju S."/>
            <person name="Secka A."/>
            <person name="Antonio M."/>
            <person name="Oren A."/>
            <person name="Chaudhuri R.R."/>
            <person name="La Ragione R."/>
            <person name="Hildebrand F."/>
            <person name="Pallen M.J."/>
        </authorList>
    </citation>
    <scope>NUCLEOTIDE SEQUENCE</scope>
    <source>
        <strain evidence="4">CHK179-28034</strain>
    </source>
</reference>
<dbReference type="PANTHER" id="PTHR33279">
    <property type="entry name" value="SULFUR CARRIER PROTEIN YEDF-RELATED"/>
    <property type="match status" value="1"/>
</dbReference>
<dbReference type="InterPro" id="IPR036868">
    <property type="entry name" value="TusA-like_sf"/>
</dbReference>
<proteinExistence type="inferred from homology"/>
<dbReference type="SUPFAM" id="SSF75169">
    <property type="entry name" value="DsrEFH-like"/>
    <property type="match status" value="1"/>
</dbReference>
<comment type="similarity">
    <text evidence="1">Belongs to the sulfur carrier protein TusA family.</text>
</comment>
<gene>
    <name evidence="4" type="primary">yedF</name>
    <name evidence="4" type="ORF">H9968_02170</name>
</gene>
<dbReference type="InterPro" id="IPR027396">
    <property type="entry name" value="DsrEFH-like"/>
</dbReference>
<dbReference type="SUPFAM" id="SSF64307">
    <property type="entry name" value="SirA-like"/>
    <property type="match status" value="1"/>
</dbReference>
<dbReference type="Pfam" id="PF02635">
    <property type="entry name" value="DsrE"/>
    <property type="match status" value="1"/>
</dbReference>
<protein>
    <submittedName>
        <fullName evidence="4">Sulfurtransferase-like selenium metabolism protein YedF</fullName>
    </submittedName>
</protein>
<dbReference type="NCBIfam" id="TIGR03527">
    <property type="entry name" value="selenium_YedF"/>
    <property type="match status" value="1"/>
</dbReference>
<evidence type="ECO:0000256" key="2">
    <source>
        <dbReference type="SAM" id="MobiDB-lite"/>
    </source>
</evidence>
<dbReference type="InterPro" id="IPR003787">
    <property type="entry name" value="Sulphur_relay_DsrE/F-like"/>
</dbReference>
<comment type="caution">
    <text evidence="4">The sequence shown here is derived from an EMBL/GenBank/DDBJ whole genome shotgun (WGS) entry which is preliminary data.</text>
</comment>
<dbReference type="EMBL" id="DXBR01000024">
    <property type="protein sequence ID" value="HIZ38721.1"/>
    <property type="molecule type" value="Genomic_DNA"/>
</dbReference>